<proteinExistence type="predicted"/>
<dbReference type="Proteomes" id="UP000641646">
    <property type="component" value="Unassembled WGS sequence"/>
</dbReference>
<dbReference type="EMBL" id="JACJPW010000035">
    <property type="protein sequence ID" value="MBD2182376.1"/>
    <property type="molecule type" value="Genomic_DNA"/>
</dbReference>
<reference evidence="1" key="1">
    <citation type="journal article" date="2015" name="ISME J.">
        <title>Draft Genome Sequence of Streptomyces incarnatus NRRL8089, which Produces the Nucleoside Antibiotic Sinefungin.</title>
        <authorList>
            <person name="Oshima K."/>
            <person name="Hattori M."/>
            <person name="Shimizu H."/>
            <person name="Fukuda K."/>
            <person name="Nemoto M."/>
            <person name="Inagaki K."/>
            <person name="Tamura T."/>
        </authorList>
    </citation>
    <scope>NUCLEOTIDE SEQUENCE</scope>
    <source>
        <strain evidence="1">FACHB-1375</strain>
    </source>
</reference>
<accession>A0A926ZJ08</accession>
<protein>
    <submittedName>
        <fullName evidence="1">Uncharacterized protein</fullName>
    </submittedName>
</protein>
<comment type="caution">
    <text evidence="1">The sequence shown here is derived from an EMBL/GenBank/DDBJ whole genome shotgun (WGS) entry which is preliminary data.</text>
</comment>
<gene>
    <name evidence="1" type="ORF">H6G03_14945</name>
</gene>
<dbReference type="RefSeq" id="WP_190465188.1">
    <property type="nucleotide sequence ID" value="NZ_JACJPW010000035.1"/>
</dbReference>
<reference evidence="1" key="2">
    <citation type="submission" date="2020-08" db="EMBL/GenBank/DDBJ databases">
        <authorList>
            <person name="Chen M."/>
            <person name="Teng W."/>
            <person name="Zhao L."/>
            <person name="Hu C."/>
            <person name="Zhou Y."/>
            <person name="Han B."/>
            <person name="Song L."/>
            <person name="Shu W."/>
        </authorList>
    </citation>
    <scope>NUCLEOTIDE SEQUENCE</scope>
    <source>
        <strain evidence="1">FACHB-1375</strain>
    </source>
</reference>
<evidence type="ECO:0000313" key="1">
    <source>
        <dbReference type="EMBL" id="MBD2182376.1"/>
    </source>
</evidence>
<dbReference type="AlphaFoldDB" id="A0A926ZJ08"/>
<evidence type="ECO:0000313" key="2">
    <source>
        <dbReference type="Proteomes" id="UP000641646"/>
    </source>
</evidence>
<keyword evidence="2" id="KW-1185">Reference proteome</keyword>
<organism evidence="1 2">
    <name type="scientific">Aerosakkonema funiforme FACHB-1375</name>
    <dbReference type="NCBI Taxonomy" id="2949571"/>
    <lineage>
        <taxon>Bacteria</taxon>
        <taxon>Bacillati</taxon>
        <taxon>Cyanobacteriota</taxon>
        <taxon>Cyanophyceae</taxon>
        <taxon>Oscillatoriophycideae</taxon>
        <taxon>Aerosakkonematales</taxon>
        <taxon>Aerosakkonemataceae</taxon>
        <taxon>Aerosakkonema</taxon>
    </lineage>
</organism>
<name>A0A926ZJ08_9CYAN</name>
<sequence length="333" mass="37571">MYIPSFSSRELPLMLQAMTTVAANPQALTLREQQFLQVLSDLHRGRKNNQIVSSPVAPSQIAQLIVEPSQRKWLVQMAIVMTLVEGKHTIHRLPQQLKNLKALAIAFSVKEPGLRVLYEVARGYKLLVQMDVIGHVMGQLVRDSYQEEGIIGLINLVQPTLFKTGGKDINLAWRFRKLGLLPEGTLGRIFWEYFTKQCIIFPGELGGIPERFVYHDFSHILSGYNTEPIGEILVGAFQAGYTRKDGFMFLLFSILHFHWAIKITPQADACEGLFDIPLVMQALQRGLACKVDLSDHWNFWEVVDMPLEEVRELYGIPPLCPSSVTAATSGIIR</sequence>